<dbReference type="GO" id="GO:0008270">
    <property type="term" value="F:zinc ion binding"/>
    <property type="evidence" value="ECO:0007669"/>
    <property type="project" value="UniProtKB-KW"/>
</dbReference>
<feature type="domain" description="C2H2-type" evidence="3">
    <location>
        <begin position="181"/>
        <end position="211"/>
    </location>
</feature>
<feature type="region of interest" description="Disordered" evidence="2">
    <location>
        <begin position="755"/>
        <end position="823"/>
    </location>
</feature>
<feature type="region of interest" description="Disordered" evidence="2">
    <location>
        <begin position="349"/>
        <end position="401"/>
    </location>
</feature>
<dbReference type="Gene3D" id="3.30.160.60">
    <property type="entry name" value="Classic Zinc Finger"/>
    <property type="match status" value="1"/>
</dbReference>
<keyword evidence="5" id="KW-1185">Reference proteome</keyword>
<accession>A0A9P4H3R9</accession>
<reference evidence="4" key="1">
    <citation type="journal article" date="2020" name="Stud. Mycol.">
        <title>101 Dothideomycetes genomes: a test case for predicting lifestyles and emergence of pathogens.</title>
        <authorList>
            <person name="Haridas S."/>
            <person name="Albert R."/>
            <person name="Binder M."/>
            <person name="Bloem J."/>
            <person name="Labutti K."/>
            <person name="Salamov A."/>
            <person name="Andreopoulos B."/>
            <person name="Baker S."/>
            <person name="Barry K."/>
            <person name="Bills G."/>
            <person name="Bluhm B."/>
            <person name="Cannon C."/>
            <person name="Castanera R."/>
            <person name="Culley D."/>
            <person name="Daum C."/>
            <person name="Ezra D."/>
            <person name="Gonzalez J."/>
            <person name="Henrissat B."/>
            <person name="Kuo A."/>
            <person name="Liang C."/>
            <person name="Lipzen A."/>
            <person name="Lutzoni F."/>
            <person name="Magnuson J."/>
            <person name="Mondo S."/>
            <person name="Nolan M."/>
            <person name="Ohm R."/>
            <person name="Pangilinan J."/>
            <person name="Park H.-J."/>
            <person name="Ramirez L."/>
            <person name="Alfaro M."/>
            <person name="Sun H."/>
            <person name="Tritt A."/>
            <person name="Yoshinaga Y."/>
            <person name="Zwiers L.-H."/>
            <person name="Turgeon B."/>
            <person name="Goodwin S."/>
            <person name="Spatafora J."/>
            <person name="Crous P."/>
            <person name="Grigoriev I."/>
        </authorList>
    </citation>
    <scope>NUCLEOTIDE SEQUENCE</scope>
    <source>
        <strain evidence="4">CBS 110217</strain>
    </source>
</reference>
<proteinExistence type="predicted"/>
<gene>
    <name evidence="4" type="ORF">EK21DRAFT_115133</name>
</gene>
<feature type="region of interest" description="Disordered" evidence="2">
    <location>
        <begin position="171"/>
        <end position="234"/>
    </location>
</feature>
<evidence type="ECO:0000313" key="5">
    <source>
        <dbReference type="Proteomes" id="UP000799777"/>
    </source>
</evidence>
<sequence>MSRHMSYYDDNRVDSATGLLLNQRFNLDHDFEDSQTVSASSVMPYSSPPWSQYNTRQEPDPLSPFALSAWPSENHTFNDFEARYDGTPIFEESFAPIESTFRYTSPDAESPVSYSSSPNTFRPQSCTLTSSAATSSALPTSGYTDGNYEACGQCGQEFTGSYRRGNLARHVRQKHQDTGPYPCTAEGCSKKYKRSDARSNHMRKSHPELRPLPPVQRRRGTEHYSTGPYSPDRKSVVHDDGQHVYKCAPAHEVIKTDPSTMLPSARGVSDDIEQLPRALCMIFATLRLNFDPATYSRICDSFFKRWESVVHKLQEDQSDAYPNYAKALAKFYSSVRYIDNGEHTSDAKRFAGTKTHAPHQQRADPRGKSGGSSASRCAGHSSQTNRVTKRSDRRQSLASGSGKNKLIVLGDDSRMADDAEVECPWFKRHLMNGTSSPCNGCRAKLMSEIRAHLNPARAANTHGGYPAFIKQCLRCKVDFLDGEAFESHQRALDTDSSCKFEPQIRGDIQTTWVRLYLTLFPKDSRVPVPWCSTHGWLPSSTVAECRPHRNDTPTSRAFLGEDRPGSNIAPPRFPSLASNYMPRPGDDAAMELMIQDIMEPPFVRTTDSQAAGRAYDGRPRIPNVPFPTAQGQCNSDSQFLTLISNWETLQRGLRLAEEDLTVEEVHIMVDQAQRTYDAAARMYSHRQLQQGQSLAITTNTQQATRSPQMNAPYFTPVQQFPMQEQGSGPYNGSGISTQPSSYIYGSGSSHYHNSTLTNPSSVLQPSDSMLLSPFSPLDHRRTSLPSTDLQDPLPLRRAMPSRLSLPENQGAASPYLEPSVDETPVDDDLELFIPRRLF</sequence>
<keyword evidence="1" id="KW-0479">Metal-binding</keyword>
<evidence type="ECO:0000256" key="1">
    <source>
        <dbReference type="PROSITE-ProRule" id="PRU00042"/>
    </source>
</evidence>
<dbReference type="SUPFAM" id="SSF57667">
    <property type="entry name" value="beta-beta-alpha zinc fingers"/>
    <property type="match status" value="1"/>
</dbReference>
<evidence type="ECO:0000313" key="4">
    <source>
        <dbReference type="EMBL" id="KAF2027130.1"/>
    </source>
</evidence>
<evidence type="ECO:0000256" key="2">
    <source>
        <dbReference type="SAM" id="MobiDB-lite"/>
    </source>
</evidence>
<dbReference type="InterPro" id="IPR013087">
    <property type="entry name" value="Znf_C2H2_type"/>
</dbReference>
<keyword evidence="1" id="KW-0863">Zinc-finger</keyword>
<dbReference type="InterPro" id="IPR036236">
    <property type="entry name" value="Znf_C2H2_sf"/>
</dbReference>
<organism evidence="4 5">
    <name type="scientific">Setomelanomma holmii</name>
    <dbReference type="NCBI Taxonomy" id="210430"/>
    <lineage>
        <taxon>Eukaryota</taxon>
        <taxon>Fungi</taxon>
        <taxon>Dikarya</taxon>
        <taxon>Ascomycota</taxon>
        <taxon>Pezizomycotina</taxon>
        <taxon>Dothideomycetes</taxon>
        <taxon>Pleosporomycetidae</taxon>
        <taxon>Pleosporales</taxon>
        <taxon>Pleosporineae</taxon>
        <taxon>Phaeosphaeriaceae</taxon>
        <taxon>Setomelanomma</taxon>
    </lineage>
</organism>
<protein>
    <recommendedName>
        <fullName evidence="3">C2H2-type domain-containing protein</fullName>
    </recommendedName>
</protein>
<feature type="compositionally biased region" description="Polar residues" evidence="2">
    <location>
        <begin position="755"/>
        <end position="769"/>
    </location>
</feature>
<dbReference type="OrthoDB" id="3940153at2759"/>
<dbReference type="Proteomes" id="UP000799777">
    <property type="component" value="Unassembled WGS sequence"/>
</dbReference>
<dbReference type="EMBL" id="ML978231">
    <property type="protein sequence ID" value="KAF2027130.1"/>
    <property type="molecule type" value="Genomic_DNA"/>
</dbReference>
<feature type="compositionally biased region" description="Basic and acidic residues" evidence="2">
    <location>
        <begin position="194"/>
        <end position="209"/>
    </location>
</feature>
<dbReference type="PROSITE" id="PS00028">
    <property type="entry name" value="ZINC_FINGER_C2H2_1"/>
    <property type="match status" value="1"/>
</dbReference>
<dbReference type="PROSITE" id="PS50157">
    <property type="entry name" value="ZINC_FINGER_C2H2_2"/>
    <property type="match status" value="1"/>
</dbReference>
<keyword evidence="1" id="KW-0862">Zinc</keyword>
<feature type="compositionally biased region" description="Polar residues" evidence="2">
    <location>
        <begin position="371"/>
        <end position="386"/>
    </location>
</feature>
<dbReference type="SMART" id="SM00355">
    <property type="entry name" value="ZnF_C2H2"/>
    <property type="match status" value="2"/>
</dbReference>
<comment type="caution">
    <text evidence="4">The sequence shown here is derived from an EMBL/GenBank/DDBJ whole genome shotgun (WGS) entry which is preliminary data.</text>
</comment>
<evidence type="ECO:0000259" key="3">
    <source>
        <dbReference type="PROSITE" id="PS50157"/>
    </source>
</evidence>
<dbReference type="AlphaFoldDB" id="A0A9P4H3R9"/>
<name>A0A9P4H3R9_9PLEO</name>
<feature type="region of interest" description="Disordered" evidence="2">
    <location>
        <begin position="553"/>
        <end position="577"/>
    </location>
</feature>